<comment type="caution">
    <text evidence="2">The sequence shown here is derived from an EMBL/GenBank/DDBJ whole genome shotgun (WGS) entry which is preliminary data.</text>
</comment>
<proteinExistence type="predicted"/>
<keyword evidence="3" id="KW-1185">Reference proteome</keyword>
<sequence length="92" mass="10635">MQLGVIDGYTQERAKCDYCSFECASTVVRCEEHFKVCSSVNISVLQEYFGQDFERPRINGPNPRYTKKRSISQPSKLSNKRNSDIAQFFDQL</sequence>
<feature type="region of interest" description="Disordered" evidence="1">
    <location>
        <begin position="54"/>
        <end position="84"/>
    </location>
</feature>
<dbReference type="EMBL" id="CAJVQB010006852">
    <property type="protein sequence ID" value="CAG8692601.1"/>
    <property type="molecule type" value="Genomic_DNA"/>
</dbReference>
<name>A0ABN7UYD2_GIGMA</name>
<gene>
    <name evidence="2" type="ORF">GMARGA_LOCUS11614</name>
</gene>
<feature type="non-terminal residue" evidence="2">
    <location>
        <position position="92"/>
    </location>
</feature>
<feature type="non-terminal residue" evidence="2">
    <location>
        <position position="1"/>
    </location>
</feature>
<evidence type="ECO:0000313" key="3">
    <source>
        <dbReference type="Proteomes" id="UP000789901"/>
    </source>
</evidence>
<protein>
    <submittedName>
        <fullName evidence="2">2788_t:CDS:1</fullName>
    </submittedName>
</protein>
<dbReference type="Proteomes" id="UP000789901">
    <property type="component" value="Unassembled WGS sequence"/>
</dbReference>
<accession>A0ABN7UYD2</accession>
<reference evidence="2 3" key="1">
    <citation type="submission" date="2021-06" db="EMBL/GenBank/DDBJ databases">
        <authorList>
            <person name="Kallberg Y."/>
            <person name="Tangrot J."/>
            <person name="Rosling A."/>
        </authorList>
    </citation>
    <scope>NUCLEOTIDE SEQUENCE [LARGE SCALE GENOMIC DNA]</scope>
    <source>
        <strain evidence="2 3">120-4 pot B 10/14</strain>
    </source>
</reference>
<evidence type="ECO:0000313" key="2">
    <source>
        <dbReference type="EMBL" id="CAG8692601.1"/>
    </source>
</evidence>
<evidence type="ECO:0000256" key="1">
    <source>
        <dbReference type="SAM" id="MobiDB-lite"/>
    </source>
</evidence>
<organism evidence="2 3">
    <name type="scientific">Gigaspora margarita</name>
    <dbReference type="NCBI Taxonomy" id="4874"/>
    <lineage>
        <taxon>Eukaryota</taxon>
        <taxon>Fungi</taxon>
        <taxon>Fungi incertae sedis</taxon>
        <taxon>Mucoromycota</taxon>
        <taxon>Glomeromycotina</taxon>
        <taxon>Glomeromycetes</taxon>
        <taxon>Diversisporales</taxon>
        <taxon>Gigasporaceae</taxon>
        <taxon>Gigaspora</taxon>
    </lineage>
</organism>